<evidence type="ECO:0000313" key="6">
    <source>
        <dbReference type="Proteomes" id="UP000295198"/>
    </source>
</evidence>
<dbReference type="OrthoDB" id="56883at2"/>
<evidence type="ECO:0000256" key="3">
    <source>
        <dbReference type="SAM" id="MobiDB-lite"/>
    </source>
</evidence>
<feature type="transmembrane region" description="Helical" evidence="4">
    <location>
        <begin position="41"/>
        <end position="61"/>
    </location>
</feature>
<evidence type="ECO:0000256" key="2">
    <source>
        <dbReference type="ARBA" id="ARBA00022801"/>
    </source>
</evidence>
<organism evidence="5 6">
    <name type="scientific">Nocardioides guangzhouensis</name>
    <dbReference type="NCBI Taxonomy" id="2497878"/>
    <lineage>
        <taxon>Bacteria</taxon>
        <taxon>Bacillati</taxon>
        <taxon>Actinomycetota</taxon>
        <taxon>Actinomycetes</taxon>
        <taxon>Propionibacteriales</taxon>
        <taxon>Nocardioidaceae</taxon>
        <taxon>Nocardioides</taxon>
    </lineage>
</organism>
<sequence>MTRAPGRGHPPAQWLQSRTRKGDFVGRSDARHDGRRFSRPLYRWLPVALVLAVLAGAFVSFEYDLGDKLGLSRDEAGPAGVEPPEGLELPELPTPAPVAGELPGGSVRTTKVRAALAPYLKDKDLGPHVVVAVAQPGQDPVFEQGRGPATPASTMKLLTTVAALESLGPGATFTTRVVDGAKPRDIVLVGGGDPYLARKPGRSSYPRVADVTTLAGKTAAALKAAGRTTVRVQYDDHLFTGPKASPTWPPTYADVAAPISALWVDQGTTPGQYGFDQDPAAVAADAFVAGLEKAGITVAGTPKRVKSGESADVASVQSPPLWQIVEKVLATSDNEGADVLSHQVGLAEGTGGSFVGGARAVRQVLTGIGVDLDGAVIHDGSGLSRSDRLQPATLLDVLAHAADAERPELRAAITGLPVAGFTGSLAFRFDKGAPAGRGRVRAKTGTLTGVHGLAGVTTDRQGNLMSFVLIADKVRLEDTLDARATLDQMAAALGACRCG</sequence>
<dbReference type="GO" id="GO:0000270">
    <property type="term" value="P:peptidoglycan metabolic process"/>
    <property type="evidence" value="ECO:0007669"/>
    <property type="project" value="TreeGrafter"/>
</dbReference>
<keyword evidence="4" id="KW-1133">Transmembrane helix</keyword>
<dbReference type="PANTHER" id="PTHR30023">
    <property type="entry name" value="D-ALANYL-D-ALANINE CARBOXYPEPTIDASE"/>
    <property type="match status" value="1"/>
</dbReference>
<protein>
    <submittedName>
        <fullName evidence="5">D-alanyl-D-alanine carboxypeptidase/D-alanyl-D-alanine-endopeptidase</fullName>
        <ecNumber evidence="5">3.4.16.4</ecNumber>
    </submittedName>
</protein>
<comment type="caution">
    <text evidence="5">The sequence shown here is derived from an EMBL/GenBank/DDBJ whole genome shotgun (WGS) entry which is preliminary data.</text>
</comment>
<evidence type="ECO:0000313" key="5">
    <source>
        <dbReference type="EMBL" id="RYP88044.1"/>
    </source>
</evidence>
<evidence type="ECO:0000256" key="1">
    <source>
        <dbReference type="ARBA" id="ARBA00006096"/>
    </source>
</evidence>
<dbReference type="AlphaFoldDB" id="A0A4Q4ZKT2"/>
<dbReference type="Gene3D" id="3.40.710.10">
    <property type="entry name" value="DD-peptidase/beta-lactamase superfamily"/>
    <property type="match status" value="2"/>
</dbReference>
<keyword evidence="4" id="KW-0472">Membrane</keyword>
<keyword evidence="2 5" id="KW-0378">Hydrolase</keyword>
<dbReference type="InterPro" id="IPR000667">
    <property type="entry name" value="Peptidase_S13"/>
</dbReference>
<accession>A0A4Q4ZKT2</accession>
<feature type="compositionally biased region" description="Basic and acidic residues" evidence="3">
    <location>
        <begin position="20"/>
        <end position="30"/>
    </location>
</feature>
<dbReference type="InterPro" id="IPR012338">
    <property type="entry name" value="Beta-lactam/transpept-like"/>
</dbReference>
<dbReference type="EMBL" id="SDKM01000004">
    <property type="protein sequence ID" value="RYP88044.1"/>
    <property type="molecule type" value="Genomic_DNA"/>
</dbReference>
<keyword evidence="5" id="KW-0645">Protease</keyword>
<keyword evidence="5" id="KW-0121">Carboxypeptidase</keyword>
<dbReference type="PRINTS" id="PR00922">
    <property type="entry name" value="DADACBPTASE3"/>
</dbReference>
<dbReference type="NCBIfam" id="TIGR00666">
    <property type="entry name" value="PBP4"/>
    <property type="match status" value="1"/>
</dbReference>
<feature type="region of interest" description="Disordered" evidence="3">
    <location>
        <begin position="1"/>
        <end position="30"/>
    </location>
</feature>
<evidence type="ECO:0000256" key="4">
    <source>
        <dbReference type="SAM" id="Phobius"/>
    </source>
</evidence>
<dbReference type="SUPFAM" id="SSF56601">
    <property type="entry name" value="beta-lactamase/transpeptidase-like"/>
    <property type="match status" value="1"/>
</dbReference>
<reference evidence="5 6" key="1">
    <citation type="submission" date="2019-01" db="EMBL/GenBank/DDBJ databases">
        <title>Nocardioides guangzhouensis sp. nov., an actinobacterium isolated from soil.</title>
        <authorList>
            <person name="Fu Y."/>
            <person name="Cai Y."/>
            <person name="Lin Z."/>
            <person name="Chen P."/>
        </authorList>
    </citation>
    <scope>NUCLEOTIDE SEQUENCE [LARGE SCALE GENOMIC DNA]</scope>
    <source>
        <strain evidence="5 6">130</strain>
    </source>
</reference>
<name>A0A4Q4ZKT2_9ACTN</name>
<gene>
    <name evidence="5" type="primary">dacB</name>
    <name evidence="5" type="ORF">EKO23_04135</name>
</gene>
<dbReference type="Proteomes" id="UP000295198">
    <property type="component" value="Unassembled WGS sequence"/>
</dbReference>
<proteinExistence type="inferred from homology"/>
<dbReference type="EC" id="3.4.16.4" evidence="5"/>
<dbReference type="GO" id="GO:0006508">
    <property type="term" value="P:proteolysis"/>
    <property type="evidence" value="ECO:0007669"/>
    <property type="project" value="InterPro"/>
</dbReference>
<keyword evidence="4" id="KW-0812">Transmembrane</keyword>
<comment type="similarity">
    <text evidence="1">Belongs to the peptidase S13 family.</text>
</comment>
<dbReference type="PANTHER" id="PTHR30023:SF0">
    <property type="entry name" value="PENICILLIN-SENSITIVE CARBOXYPEPTIDASE A"/>
    <property type="match status" value="1"/>
</dbReference>
<dbReference type="Pfam" id="PF02113">
    <property type="entry name" value="Peptidase_S13"/>
    <property type="match status" value="2"/>
</dbReference>
<dbReference type="GO" id="GO:0009002">
    <property type="term" value="F:serine-type D-Ala-D-Ala carboxypeptidase activity"/>
    <property type="evidence" value="ECO:0007669"/>
    <property type="project" value="UniProtKB-EC"/>
</dbReference>
<keyword evidence="6" id="KW-1185">Reference proteome</keyword>